<keyword evidence="7 8" id="KW-0472">Membrane</keyword>
<gene>
    <name evidence="10" type="ORF">SDC9_132494</name>
</gene>
<evidence type="ECO:0000256" key="5">
    <source>
        <dbReference type="ARBA" id="ARBA00022842"/>
    </source>
</evidence>
<feature type="domain" description="SLC41A/MgtE integral membrane" evidence="9">
    <location>
        <begin position="4"/>
        <end position="91"/>
    </location>
</feature>
<dbReference type="PANTHER" id="PTHR41394">
    <property type="entry name" value="MAGNESIUM TRANSPORTER MGTE"/>
    <property type="match status" value="1"/>
</dbReference>
<dbReference type="Gene3D" id="1.10.357.20">
    <property type="entry name" value="SLC41 divalent cation transporters, integral membrane domain"/>
    <property type="match status" value="1"/>
</dbReference>
<feature type="transmembrane region" description="Helical" evidence="8">
    <location>
        <begin position="35"/>
        <end position="59"/>
    </location>
</feature>
<evidence type="ECO:0000256" key="1">
    <source>
        <dbReference type="ARBA" id="ARBA00004141"/>
    </source>
</evidence>
<dbReference type="AlphaFoldDB" id="A0A645D8Z1"/>
<dbReference type="PANTHER" id="PTHR41394:SF8">
    <property type="entry name" value="MAGNESIUM TRANSPORTER MGTE"/>
    <property type="match status" value="1"/>
</dbReference>
<evidence type="ECO:0000259" key="9">
    <source>
        <dbReference type="Pfam" id="PF01769"/>
    </source>
</evidence>
<evidence type="ECO:0000256" key="4">
    <source>
        <dbReference type="ARBA" id="ARBA00022692"/>
    </source>
</evidence>
<dbReference type="GO" id="GO:0016020">
    <property type="term" value="C:membrane"/>
    <property type="evidence" value="ECO:0007669"/>
    <property type="project" value="UniProtKB-SubCell"/>
</dbReference>
<dbReference type="Pfam" id="PF01769">
    <property type="entry name" value="MgtE"/>
    <property type="match status" value="1"/>
</dbReference>
<dbReference type="SUPFAM" id="SSF161093">
    <property type="entry name" value="MgtE membrane domain-like"/>
    <property type="match status" value="1"/>
</dbReference>
<organism evidence="10">
    <name type="scientific">bioreactor metagenome</name>
    <dbReference type="NCBI Taxonomy" id="1076179"/>
    <lineage>
        <taxon>unclassified sequences</taxon>
        <taxon>metagenomes</taxon>
        <taxon>ecological metagenomes</taxon>
    </lineage>
</organism>
<evidence type="ECO:0000256" key="7">
    <source>
        <dbReference type="ARBA" id="ARBA00023136"/>
    </source>
</evidence>
<keyword evidence="5" id="KW-0460">Magnesium</keyword>
<evidence type="ECO:0000256" key="2">
    <source>
        <dbReference type="ARBA" id="ARBA00009749"/>
    </source>
</evidence>
<accession>A0A645D8Z1</accession>
<dbReference type="GO" id="GO:0008324">
    <property type="term" value="F:monoatomic cation transmembrane transporter activity"/>
    <property type="evidence" value="ECO:0007669"/>
    <property type="project" value="InterPro"/>
</dbReference>
<keyword evidence="6 8" id="KW-1133">Transmembrane helix</keyword>
<comment type="similarity">
    <text evidence="2">Belongs to the SLC41A transporter family.</text>
</comment>
<evidence type="ECO:0000256" key="8">
    <source>
        <dbReference type="SAM" id="Phobius"/>
    </source>
</evidence>
<proteinExistence type="inferred from homology"/>
<dbReference type="EMBL" id="VSSQ01033729">
    <property type="protein sequence ID" value="MPM85413.1"/>
    <property type="molecule type" value="Genomic_DNA"/>
</dbReference>
<dbReference type="InterPro" id="IPR036739">
    <property type="entry name" value="SLC41_membr_dom_sf"/>
</dbReference>
<keyword evidence="4 8" id="KW-0812">Transmembrane</keyword>
<evidence type="ECO:0000313" key="10">
    <source>
        <dbReference type="EMBL" id="MPM85413.1"/>
    </source>
</evidence>
<feature type="transmembrane region" description="Helical" evidence="8">
    <location>
        <begin position="71"/>
        <end position="93"/>
    </location>
</feature>
<protein>
    <recommendedName>
        <fullName evidence="9">SLC41A/MgtE integral membrane domain-containing protein</fullName>
    </recommendedName>
</protein>
<name>A0A645D8Z1_9ZZZZ</name>
<reference evidence="10" key="1">
    <citation type="submission" date="2019-08" db="EMBL/GenBank/DDBJ databases">
        <authorList>
            <person name="Kucharzyk K."/>
            <person name="Murdoch R.W."/>
            <person name="Higgins S."/>
            <person name="Loffler F."/>
        </authorList>
    </citation>
    <scope>NUCLEOTIDE SEQUENCE</scope>
</reference>
<dbReference type="InterPro" id="IPR006667">
    <property type="entry name" value="SLC41_membr_dom"/>
</dbReference>
<evidence type="ECO:0000256" key="6">
    <source>
        <dbReference type="ARBA" id="ARBA00022989"/>
    </source>
</evidence>
<keyword evidence="3" id="KW-0813">Transport</keyword>
<evidence type="ECO:0000256" key="3">
    <source>
        <dbReference type="ARBA" id="ARBA00022448"/>
    </source>
</evidence>
<comment type="caution">
    <text evidence="10">The sequence shown here is derived from an EMBL/GenBank/DDBJ whole genome shotgun (WGS) entry which is preliminary data.</text>
</comment>
<sequence>MRGVVWKEIRVAVLCGVTLAVCNFVKVLVVDRVPVLVAAVVCSTLVSTVTVAKLVGCTLPMVAKRLGFDPAVMASPFITTIVDAISLLIYFRIATMLLGI</sequence>
<comment type="subcellular location">
    <subcellularLocation>
        <location evidence="1">Membrane</location>
        <topology evidence="1">Multi-pass membrane protein</topology>
    </subcellularLocation>
</comment>